<accession>A0A1E3JVW6</accession>
<protein>
    <submittedName>
        <fullName evidence="1">Uncharacterized protein</fullName>
    </submittedName>
</protein>
<evidence type="ECO:0000313" key="2">
    <source>
        <dbReference type="Proteomes" id="UP000095149"/>
    </source>
</evidence>
<name>A0A1E3JVW6_9TREE</name>
<proteinExistence type="predicted"/>
<reference evidence="1 2" key="1">
    <citation type="submission" date="2016-06" db="EMBL/GenBank/DDBJ databases">
        <title>Evolution of pathogenesis and genome organization in the Tremellales.</title>
        <authorList>
            <person name="Cuomo C."/>
            <person name="Litvintseva A."/>
            <person name="Heitman J."/>
            <person name="Chen Y."/>
            <person name="Sun S."/>
            <person name="Springer D."/>
            <person name="Dromer F."/>
            <person name="Young S."/>
            <person name="Zeng Q."/>
            <person name="Chapman S."/>
            <person name="Gujja S."/>
            <person name="Saif S."/>
            <person name="Birren B."/>
        </authorList>
    </citation>
    <scope>NUCLEOTIDE SEQUENCE [LARGE SCALE GENOMIC DNA]</scope>
    <source>
        <strain evidence="1 2">CBS 6273</strain>
    </source>
</reference>
<dbReference type="Proteomes" id="UP000095149">
    <property type="component" value="Unassembled WGS sequence"/>
</dbReference>
<organism evidence="1 2">
    <name type="scientific">Cryptococcus amylolentus CBS 6273</name>
    <dbReference type="NCBI Taxonomy" id="1296118"/>
    <lineage>
        <taxon>Eukaryota</taxon>
        <taxon>Fungi</taxon>
        <taxon>Dikarya</taxon>
        <taxon>Basidiomycota</taxon>
        <taxon>Agaricomycotina</taxon>
        <taxon>Tremellomycetes</taxon>
        <taxon>Tremellales</taxon>
        <taxon>Cryptococcaceae</taxon>
        <taxon>Cryptococcus</taxon>
    </lineage>
</organism>
<evidence type="ECO:0000313" key="1">
    <source>
        <dbReference type="EMBL" id="ODO04998.1"/>
    </source>
</evidence>
<sequence>MALGRTSERVFSKKWKDMPLSDLQSIIPPTEPDKPLPPLPREILHLIITLADDMFQAESRKLLFAAVTGGITGAKTSYSPAALRCPFDRLFEVEEHVGFPVYKAELPILANPPKVVTTGRSEFGVMSSVLGEDRSKAPFVVI</sequence>
<gene>
    <name evidence="1" type="ORF">I350_05610</name>
</gene>
<dbReference type="AlphaFoldDB" id="A0A1E3JVW6"/>
<comment type="caution">
    <text evidence="1">The sequence shown here is derived from an EMBL/GenBank/DDBJ whole genome shotgun (WGS) entry which is preliminary data.</text>
</comment>
<dbReference type="EMBL" id="MEKH01000008">
    <property type="protein sequence ID" value="ODO04998.1"/>
    <property type="molecule type" value="Genomic_DNA"/>
</dbReference>